<keyword evidence="4" id="KW-1185">Reference proteome</keyword>
<evidence type="ECO:0000313" key="4">
    <source>
        <dbReference type="Proteomes" id="UP000054729"/>
    </source>
</evidence>
<dbReference type="GO" id="GO:0030428">
    <property type="term" value="C:cell septum"/>
    <property type="evidence" value="ECO:0007669"/>
    <property type="project" value="TreeGrafter"/>
</dbReference>
<evidence type="ECO:0000313" key="3">
    <source>
        <dbReference type="EMBL" id="KTD82353.1"/>
    </source>
</evidence>
<dbReference type="Pfam" id="PF05036">
    <property type="entry name" value="SPOR"/>
    <property type="match status" value="1"/>
</dbReference>
<feature type="transmembrane region" description="Helical" evidence="1">
    <location>
        <begin position="12"/>
        <end position="31"/>
    </location>
</feature>
<dbReference type="PANTHER" id="PTHR38687">
    <property type="entry name" value="CELL DIVISION PROTEIN DEDD-RELATED"/>
    <property type="match status" value="1"/>
</dbReference>
<dbReference type="InterPro" id="IPR007730">
    <property type="entry name" value="SPOR-like_dom"/>
</dbReference>
<name>A0A0W1AM01_9GAMM</name>
<dbReference type="AlphaFoldDB" id="A0A0W1AM01"/>
<sequence length="263" mass="28234">MKLVMDEKVKHRLVGIAVIISLAAIFAPALIKKSNQGPEGNFSVNVKLPPKPLPPDVVVTDEQEVFKTIKVSKAEIPSEGQHDELPRLVSAEPISTAPVRASSTKALAEERNIKKTVFSSSSSTLAINTAAKSKAKQTVAIAAKKTTTPKNIVAKVDKPKPVAKVSKAASKSTPKPANRALAKQDVYALQLASFSQVANAQSLVNRLRSRGYKASFIKTTSRTGPMYKVFVGHSPDRNQVLKLKTQLSQAMQLNGFIVNTGVS</sequence>
<comment type="caution">
    <text evidence="3">The sequence shown here is derived from an EMBL/GenBank/DDBJ whole genome shotgun (WGS) entry which is preliminary data.</text>
</comment>
<keyword evidence="1" id="KW-0812">Transmembrane</keyword>
<dbReference type="PROSITE" id="PS51724">
    <property type="entry name" value="SPOR"/>
    <property type="match status" value="1"/>
</dbReference>
<dbReference type="OrthoDB" id="5654216at2"/>
<gene>
    <name evidence="3" type="ORF">Lwal_0830</name>
</gene>
<dbReference type="GO" id="GO:0042834">
    <property type="term" value="F:peptidoglycan binding"/>
    <property type="evidence" value="ECO:0007669"/>
    <property type="project" value="InterPro"/>
</dbReference>
<dbReference type="PANTHER" id="PTHR38687:SF1">
    <property type="entry name" value="CELL DIVISION PROTEIN DEDD"/>
    <property type="match status" value="1"/>
</dbReference>
<evidence type="ECO:0000256" key="1">
    <source>
        <dbReference type="SAM" id="Phobius"/>
    </source>
</evidence>
<dbReference type="GO" id="GO:0032506">
    <property type="term" value="P:cytokinetic process"/>
    <property type="evidence" value="ECO:0007669"/>
    <property type="project" value="TreeGrafter"/>
</dbReference>
<dbReference type="Gene3D" id="3.30.70.1070">
    <property type="entry name" value="Sporulation related repeat"/>
    <property type="match status" value="1"/>
</dbReference>
<reference evidence="3 4" key="1">
    <citation type="submission" date="2015-11" db="EMBL/GenBank/DDBJ databases">
        <title>Genomic analysis of 38 Legionella species identifies large and diverse effector repertoires.</title>
        <authorList>
            <person name="Burstein D."/>
            <person name="Amaro F."/>
            <person name="Zusman T."/>
            <person name="Lifshitz Z."/>
            <person name="Cohen O."/>
            <person name="Gilbert J.A."/>
            <person name="Pupko T."/>
            <person name="Shuman H.A."/>
            <person name="Segal G."/>
        </authorList>
    </citation>
    <scope>NUCLEOTIDE SEQUENCE [LARGE SCALE GENOMIC DNA]</scope>
    <source>
        <strain evidence="3 4">ATCC 51914</strain>
    </source>
</reference>
<dbReference type="Proteomes" id="UP000054729">
    <property type="component" value="Unassembled WGS sequence"/>
</dbReference>
<keyword evidence="1" id="KW-0472">Membrane</keyword>
<dbReference type="SUPFAM" id="SSF110997">
    <property type="entry name" value="Sporulation related repeat"/>
    <property type="match status" value="1"/>
</dbReference>
<evidence type="ECO:0000259" key="2">
    <source>
        <dbReference type="PROSITE" id="PS51724"/>
    </source>
</evidence>
<dbReference type="InterPro" id="IPR036680">
    <property type="entry name" value="SPOR-like_sf"/>
</dbReference>
<dbReference type="GO" id="GO:0032153">
    <property type="term" value="C:cell division site"/>
    <property type="evidence" value="ECO:0007669"/>
    <property type="project" value="TreeGrafter"/>
</dbReference>
<feature type="domain" description="SPOR" evidence="2">
    <location>
        <begin position="181"/>
        <end position="260"/>
    </location>
</feature>
<protein>
    <submittedName>
        <fullName evidence="3">Sporulation domain-containing protein</fullName>
    </submittedName>
</protein>
<dbReference type="STRING" id="66969.Lwal_0830"/>
<dbReference type="PATRIC" id="fig|66969.6.peg.904"/>
<organism evidence="3 4">
    <name type="scientific">Legionella waltersii</name>
    <dbReference type="NCBI Taxonomy" id="66969"/>
    <lineage>
        <taxon>Bacteria</taxon>
        <taxon>Pseudomonadati</taxon>
        <taxon>Pseudomonadota</taxon>
        <taxon>Gammaproteobacteria</taxon>
        <taxon>Legionellales</taxon>
        <taxon>Legionellaceae</taxon>
        <taxon>Legionella</taxon>
    </lineage>
</organism>
<accession>A0A0W1AM01</accession>
<proteinExistence type="predicted"/>
<keyword evidence="1" id="KW-1133">Transmembrane helix</keyword>
<dbReference type="RefSeq" id="WP_058479648.1">
    <property type="nucleotide sequence ID" value="NZ_CAAAIQ010000006.1"/>
</dbReference>
<dbReference type="EMBL" id="LNZB01000015">
    <property type="protein sequence ID" value="KTD82353.1"/>
    <property type="molecule type" value="Genomic_DNA"/>
</dbReference>
<dbReference type="InterPro" id="IPR052521">
    <property type="entry name" value="Cell_div_SPOR-domain"/>
</dbReference>